<dbReference type="Proteomes" id="UP000193922">
    <property type="component" value="Unassembled WGS sequence"/>
</dbReference>
<name>A0A1Y1WD17_9FUNG</name>
<evidence type="ECO:0000313" key="2">
    <source>
        <dbReference type="Proteomes" id="UP000193922"/>
    </source>
</evidence>
<dbReference type="RefSeq" id="XP_040744936.1">
    <property type="nucleotide sequence ID" value="XM_040883262.1"/>
</dbReference>
<keyword evidence="2" id="KW-1185">Reference proteome</keyword>
<gene>
    <name evidence="1" type="ORF">DL89DRAFT_125208</name>
</gene>
<comment type="caution">
    <text evidence="1">The sequence shown here is derived from an EMBL/GenBank/DDBJ whole genome shotgun (WGS) entry which is preliminary data.</text>
</comment>
<accession>A0A1Y1WD17</accession>
<dbReference type="AlphaFoldDB" id="A0A1Y1WD17"/>
<reference evidence="1 2" key="1">
    <citation type="submission" date="2016-07" db="EMBL/GenBank/DDBJ databases">
        <title>Pervasive Adenine N6-methylation of Active Genes in Fungi.</title>
        <authorList>
            <consortium name="DOE Joint Genome Institute"/>
            <person name="Mondo S.J."/>
            <person name="Dannebaum R.O."/>
            <person name="Kuo R.C."/>
            <person name="Labutti K."/>
            <person name="Haridas S."/>
            <person name="Kuo A."/>
            <person name="Salamov A."/>
            <person name="Ahrendt S.R."/>
            <person name="Lipzen A."/>
            <person name="Sullivan W."/>
            <person name="Andreopoulos W.B."/>
            <person name="Clum A."/>
            <person name="Lindquist E."/>
            <person name="Daum C."/>
            <person name="Ramamoorthy G.K."/>
            <person name="Gryganskyi A."/>
            <person name="Culley D."/>
            <person name="Magnuson J.K."/>
            <person name="James T.Y."/>
            <person name="O'Malley M.A."/>
            <person name="Stajich J.E."/>
            <person name="Spatafora J.W."/>
            <person name="Visel A."/>
            <person name="Grigoriev I.V."/>
        </authorList>
    </citation>
    <scope>NUCLEOTIDE SEQUENCE [LARGE SCALE GENOMIC DNA]</scope>
    <source>
        <strain evidence="1 2">ATCC 12442</strain>
    </source>
</reference>
<protein>
    <submittedName>
        <fullName evidence="1">Uncharacterized protein</fullName>
    </submittedName>
</protein>
<organism evidence="1 2">
    <name type="scientific">Linderina pennispora</name>
    <dbReference type="NCBI Taxonomy" id="61395"/>
    <lineage>
        <taxon>Eukaryota</taxon>
        <taxon>Fungi</taxon>
        <taxon>Fungi incertae sedis</taxon>
        <taxon>Zoopagomycota</taxon>
        <taxon>Kickxellomycotina</taxon>
        <taxon>Kickxellomycetes</taxon>
        <taxon>Kickxellales</taxon>
        <taxon>Kickxellaceae</taxon>
        <taxon>Linderina</taxon>
    </lineage>
</organism>
<sequence length="123" mass="13430">MSISHCIWARARGVRGLYMLVRPSESGCGTAGSVFWTQAPFHRRARPHYESLEQSRSEQQPPALVRSLPSLPASVVPPAMWTAPMVCWTGVLGLGAPLAAQYLWSANRACLYLTSPMPCAGLF</sequence>
<evidence type="ECO:0000313" key="1">
    <source>
        <dbReference type="EMBL" id="ORX71421.1"/>
    </source>
</evidence>
<proteinExistence type="predicted"/>
<dbReference type="GeneID" id="63799910"/>
<dbReference type="EMBL" id="MCFD01000004">
    <property type="protein sequence ID" value="ORX71421.1"/>
    <property type="molecule type" value="Genomic_DNA"/>
</dbReference>